<evidence type="ECO:0000259" key="2">
    <source>
        <dbReference type="Pfam" id="PF00462"/>
    </source>
</evidence>
<name>A0AAV8UJJ0_9RHOD</name>
<dbReference type="PANTHER" id="PTHR45694:SF5">
    <property type="entry name" value="GLUTAREDOXIN 2"/>
    <property type="match status" value="1"/>
</dbReference>
<dbReference type="SUPFAM" id="SSF52833">
    <property type="entry name" value="Thioredoxin-like"/>
    <property type="match status" value="1"/>
</dbReference>
<reference evidence="3 4" key="1">
    <citation type="journal article" date="2023" name="Nat. Commun.">
        <title>Origin of minicircular mitochondrial genomes in red algae.</title>
        <authorList>
            <person name="Lee Y."/>
            <person name="Cho C.H."/>
            <person name="Lee Y.M."/>
            <person name="Park S.I."/>
            <person name="Yang J.H."/>
            <person name="West J.A."/>
            <person name="Bhattacharya D."/>
            <person name="Yoon H.S."/>
        </authorList>
    </citation>
    <scope>NUCLEOTIDE SEQUENCE [LARGE SCALE GENOMIC DNA]</scope>
    <source>
        <strain evidence="3 4">CCMP1338</strain>
        <tissue evidence="3">Whole cell</tissue>
    </source>
</reference>
<dbReference type="InterPro" id="IPR014025">
    <property type="entry name" value="Glutaredoxin_subgr"/>
</dbReference>
<feature type="chain" id="PRO_5044023896" description="Glutaredoxin domain-containing protein" evidence="1">
    <location>
        <begin position="23"/>
        <end position="129"/>
    </location>
</feature>
<dbReference type="PANTHER" id="PTHR45694">
    <property type="entry name" value="GLUTAREDOXIN 2"/>
    <property type="match status" value="1"/>
</dbReference>
<dbReference type="GO" id="GO:0015038">
    <property type="term" value="F:glutathione disulfide oxidoreductase activity"/>
    <property type="evidence" value="ECO:0007669"/>
    <property type="project" value="TreeGrafter"/>
</dbReference>
<keyword evidence="4" id="KW-1185">Reference proteome</keyword>
<dbReference type="InterPro" id="IPR036249">
    <property type="entry name" value="Thioredoxin-like_sf"/>
</dbReference>
<dbReference type="AlphaFoldDB" id="A0AAV8UJJ0"/>
<evidence type="ECO:0000256" key="1">
    <source>
        <dbReference type="SAM" id="SignalP"/>
    </source>
</evidence>
<sequence length="129" mass="14127">MKGLLVMIVVLGLLAGDGVVHGSANIGEEKMNALIGKHPVLVFSKSYCGFSKMAKHLITGLYPQAKVVELDREEHGTEMQNVLKSKYEHYTVPAVFLGDTLVGGNSDVQKLNANGELDQMINRFRNADR</sequence>
<feature type="signal peptide" evidence="1">
    <location>
        <begin position="1"/>
        <end position="22"/>
    </location>
</feature>
<dbReference type="EMBL" id="JAMWBK010000008">
    <property type="protein sequence ID" value="KAJ8902703.1"/>
    <property type="molecule type" value="Genomic_DNA"/>
</dbReference>
<feature type="domain" description="Glutaredoxin" evidence="2">
    <location>
        <begin position="40"/>
        <end position="102"/>
    </location>
</feature>
<dbReference type="CDD" id="cd03419">
    <property type="entry name" value="GRX_GRXh_1_2_like"/>
    <property type="match status" value="1"/>
</dbReference>
<dbReference type="GO" id="GO:0005796">
    <property type="term" value="C:Golgi lumen"/>
    <property type="evidence" value="ECO:0007669"/>
    <property type="project" value="TreeGrafter"/>
</dbReference>
<dbReference type="InterPro" id="IPR002109">
    <property type="entry name" value="Glutaredoxin"/>
</dbReference>
<gene>
    <name evidence="3" type="ORF">NDN08_006023</name>
</gene>
<dbReference type="PROSITE" id="PS51354">
    <property type="entry name" value="GLUTAREDOXIN_2"/>
    <property type="match status" value="1"/>
</dbReference>
<protein>
    <recommendedName>
        <fullName evidence="2">Glutaredoxin domain-containing protein</fullName>
    </recommendedName>
</protein>
<evidence type="ECO:0000313" key="3">
    <source>
        <dbReference type="EMBL" id="KAJ8902703.1"/>
    </source>
</evidence>
<dbReference type="Gene3D" id="3.40.30.10">
    <property type="entry name" value="Glutaredoxin"/>
    <property type="match status" value="1"/>
</dbReference>
<accession>A0AAV8UJJ0</accession>
<dbReference type="Pfam" id="PF00462">
    <property type="entry name" value="Glutaredoxin"/>
    <property type="match status" value="1"/>
</dbReference>
<comment type="caution">
    <text evidence="3">The sequence shown here is derived from an EMBL/GenBank/DDBJ whole genome shotgun (WGS) entry which is preliminary data.</text>
</comment>
<dbReference type="GO" id="GO:0005801">
    <property type="term" value="C:cis-Golgi network"/>
    <property type="evidence" value="ECO:0007669"/>
    <property type="project" value="TreeGrafter"/>
</dbReference>
<keyword evidence="1" id="KW-0732">Signal</keyword>
<organism evidence="3 4">
    <name type="scientific">Rhodosorus marinus</name>
    <dbReference type="NCBI Taxonomy" id="101924"/>
    <lineage>
        <taxon>Eukaryota</taxon>
        <taxon>Rhodophyta</taxon>
        <taxon>Stylonematophyceae</taxon>
        <taxon>Stylonematales</taxon>
        <taxon>Stylonemataceae</taxon>
        <taxon>Rhodosorus</taxon>
    </lineage>
</organism>
<dbReference type="PRINTS" id="PR00160">
    <property type="entry name" value="GLUTAREDOXIN"/>
</dbReference>
<evidence type="ECO:0000313" key="4">
    <source>
        <dbReference type="Proteomes" id="UP001157974"/>
    </source>
</evidence>
<proteinExistence type="predicted"/>
<dbReference type="Proteomes" id="UP001157974">
    <property type="component" value="Unassembled WGS sequence"/>
</dbReference>
<dbReference type="GO" id="GO:0034599">
    <property type="term" value="P:cellular response to oxidative stress"/>
    <property type="evidence" value="ECO:0007669"/>
    <property type="project" value="TreeGrafter"/>
</dbReference>